<dbReference type="EMBL" id="JBHRYD010000001">
    <property type="protein sequence ID" value="MFC3704280.1"/>
    <property type="molecule type" value="Genomic_DNA"/>
</dbReference>
<gene>
    <name evidence="1" type="ORF">ACFOOL_05865</name>
</gene>
<keyword evidence="2" id="KW-1185">Reference proteome</keyword>
<dbReference type="RefSeq" id="WP_380095747.1">
    <property type="nucleotide sequence ID" value="NZ_JBHRYD010000001.1"/>
</dbReference>
<evidence type="ECO:0000313" key="2">
    <source>
        <dbReference type="Proteomes" id="UP001595613"/>
    </source>
</evidence>
<comment type="caution">
    <text evidence="1">The sequence shown here is derived from an EMBL/GenBank/DDBJ whole genome shotgun (WGS) entry which is preliminary data.</text>
</comment>
<evidence type="ECO:0000313" key="1">
    <source>
        <dbReference type="EMBL" id="MFC3704280.1"/>
    </source>
</evidence>
<reference evidence="2" key="1">
    <citation type="journal article" date="2019" name="Int. J. Syst. Evol. Microbiol.">
        <title>The Global Catalogue of Microorganisms (GCM) 10K type strain sequencing project: providing services to taxonomists for standard genome sequencing and annotation.</title>
        <authorList>
            <consortium name="The Broad Institute Genomics Platform"/>
            <consortium name="The Broad Institute Genome Sequencing Center for Infectious Disease"/>
            <person name="Wu L."/>
            <person name="Ma J."/>
        </authorList>
    </citation>
    <scope>NUCLEOTIDE SEQUENCE [LARGE SCALE GENOMIC DNA]</scope>
    <source>
        <strain evidence="2">KCTC 42281</strain>
    </source>
</reference>
<organism evidence="1 2">
    <name type="scientific">Devosia honganensis</name>
    <dbReference type="NCBI Taxonomy" id="1610527"/>
    <lineage>
        <taxon>Bacteria</taxon>
        <taxon>Pseudomonadati</taxon>
        <taxon>Pseudomonadota</taxon>
        <taxon>Alphaproteobacteria</taxon>
        <taxon>Hyphomicrobiales</taxon>
        <taxon>Devosiaceae</taxon>
        <taxon>Devosia</taxon>
    </lineage>
</organism>
<dbReference type="Proteomes" id="UP001595613">
    <property type="component" value="Unassembled WGS sequence"/>
</dbReference>
<proteinExistence type="predicted"/>
<protein>
    <submittedName>
        <fullName evidence="1">DUF4357 domain-containing protein</fullName>
    </submittedName>
</protein>
<accession>A0ABV7WYC9</accession>
<sequence>MAEAKYCDSASVRNPLSSASTVHPLHPDIVIAPAITPELQVKVLALVDEIDGISLGDCMAALPGAVDAVLAMVEHGLLAFDTSAPFDQHLQIRRVSKTAEEAEGAAIEGQPGHAGLPGGEPSPFELALRTLEPQIFAVPGDERRQIAKIAALAQPGFYLLVWYDSDRPRAYVGYGKSVAGRLLAGEHATRPSVPDLIIGIVEKHDQLSAAEARVLERLAYQALDHSRDVDLLKDNVPDGDVTDPASYALLRQFLTQVIFGLRENGLLCLGGTARHHAAGPRAGRGQLAPLRVGGPPEGRLLELSAVGIKAYAAEQAGCWTVLSGSQVRRKAVPSANSPTSLLRAEYLYSGILVEDGACLRLTRDLAFDSGSGAAQFVTGGKGHGLAAWQEVDEIPDVVLAPFAGRRLGPAR</sequence>
<name>A0ABV7WYC9_9HYPH</name>